<protein>
    <submittedName>
        <fullName evidence="1">Uncharacterized protein</fullName>
    </submittedName>
</protein>
<proteinExistence type="predicted"/>
<accession>A0A6A6EKJ4</accession>
<dbReference type="Proteomes" id="UP000800200">
    <property type="component" value="Unassembled WGS sequence"/>
</dbReference>
<name>A0A6A6EKJ4_9PEZI</name>
<evidence type="ECO:0000313" key="1">
    <source>
        <dbReference type="EMBL" id="KAF2191288.1"/>
    </source>
</evidence>
<feature type="non-terminal residue" evidence="1">
    <location>
        <position position="1"/>
    </location>
</feature>
<organism evidence="1 2">
    <name type="scientific">Zopfia rhizophila CBS 207.26</name>
    <dbReference type="NCBI Taxonomy" id="1314779"/>
    <lineage>
        <taxon>Eukaryota</taxon>
        <taxon>Fungi</taxon>
        <taxon>Dikarya</taxon>
        <taxon>Ascomycota</taxon>
        <taxon>Pezizomycotina</taxon>
        <taxon>Dothideomycetes</taxon>
        <taxon>Dothideomycetes incertae sedis</taxon>
        <taxon>Zopfiaceae</taxon>
        <taxon>Zopfia</taxon>
    </lineage>
</organism>
<dbReference type="AlphaFoldDB" id="A0A6A6EKJ4"/>
<evidence type="ECO:0000313" key="2">
    <source>
        <dbReference type="Proteomes" id="UP000800200"/>
    </source>
</evidence>
<dbReference type="EMBL" id="ML994617">
    <property type="protein sequence ID" value="KAF2191288.1"/>
    <property type="molecule type" value="Genomic_DNA"/>
</dbReference>
<gene>
    <name evidence="1" type="ORF">K469DRAFT_558542</name>
</gene>
<sequence length="81" mass="9856">AYYNSALRARVMYNFLLYKKNKSIYNNNIYAITSTYYNNIFKMYISYITLLYSPRDQPQYYIIKVKSFNIIDTKDTYIARL</sequence>
<keyword evidence="2" id="KW-1185">Reference proteome</keyword>
<reference evidence="1" key="1">
    <citation type="journal article" date="2020" name="Stud. Mycol.">
        <title>101 Dothideomycetes genomes: a test case for predicting lifestyles and emergence of pathogens.</title>
        <authorList>
            <person name="Haridas S."/>
            <person name="Albert R."/>
            <person name="Binder M."/>
            <person name="Bloem J."/>
            <person name="Labutti K."/>
            <person name="Salamov A."/>
            <person name="Andreopoulos B."/>
            <person name="Baker S."/>
            <person name="Barry K."/>
            <person name="Bills G."/>
            <person name="Bluhm B."/>
            <person name="Cannon C."/>
            <person name="Castanera R."/>
            <person name="Culley D."/>
            <person name="Daum C."/>
            <person name="Ezra D."/>
            <person name="Gonzalez J."/>
            <person name="Henrissat B."/>
            <person name="Kuo A."/>
            <person name="Liang C."/>
            <person name="Lipzen A."/>
            <person name="Lutzoni F."/>
            <person name="Magnuson J."/>
            <person name="Mondo S."/>
            <person name="Nolan M."/>
            <person name="Ohm R."/>
            <person name="Pangilinan J."/>
            <person name="Park H.-J."/>
            <person name="Ramirez L."/>
            <person name="Alfaro M."/>
            <person name="Sun H."/>
            <person name="Tritt A."/>
            <person name="Yoshinaga Y."/>
            <person name="Zwiers L.-H."/>
            <person name="Turgeon B."/>
            <person name="Goodwin S."/>
            <person name="Spatafora J."/>
            <person name="Crous P."/>
            <person name="Grigoriev I."/>
        </authorList>
    </citation>
    <scope>NUCLEOTIDE SEQUENCE</scope>
    <source>
        <strain evidence="1">CBS 207.26</strain>
    </source>
</reference>